<dbReference type="Proteomes" id="UP000460435">
    <property type="component" value="Unassembled WGS sequence"/>
</dbReference>
<keyword evidence="2" id="KW-0238">DNA-binding</keyword>
<name>A0A7K3MAZ2_9ACTN</name>
<dbReference type="Pfam" id="PF12852">
    <property type="entry name" value="Cupin_6"/>
    <property type="match status" value="1"/>
</dbReference>
<dbReference type="InterPro" id="IPR009057">
    <property type="entry name" value="Homeodomain-like_sf"/>
</dbReference>
<evidence type="ECO:0000256" key="3">
    <source>
        <dbReference type="ARBA" id="ARBA00023163"/>
    </source>
</evidence>
<dbReference type="Pfam" id="PF12833">
    <property type="entry name" value="HTH_18"/>
    <property type="match status" value="1"/>
</dbReference>
<feature type="region of interest" description="Disordered" evidence="4">
    <location>
        <begin position="300"/>
        <end position="324"/>
    </location>
</feature>
<dbReference type="InterPro" id="IPR032783">
    <property type="entry name" value="AraC_lig"/>
</dbReference>
<dbReference type="RefSeq" id="WP_162453195.1">
    <property type="nucleotide sequence ID" value="NZ_WLZY01000012.1"/>
</dbReference>
<dbReference type="PROSITE" id="PS01124">
    <property type="entry name" value="HTH_ARAC_FAMILY_2"/>
    <property type="match status" value="1"/>
</dbReference>
<dbReference type="AlphaFoldDB" id="A0A7K3MAZ2"/>
<evidence type="ECO:0000256" key="1">
    <source>
        <dbReference type="ARBA" id="ARBA00023015"/>
    </source>
</evidence>
<evidence type="ECO:0000256" key="4">
    <source>
        <dbReference type="SAM" id="MobiDB-lite"/>
    </source>
</evidence>
<comment type="caution">
    <text evidence="6">The sequence shown here is derived from an EMBL/GenBank/DDBJ whole genome shotgun (WGS) entry which is preliminary data.</text>
</comment>
<dbReference type="InterPro" id="IPR020449">
    <property type="entry name" value="Tscrpt_reg_AraC-type_HTH"/>
</dbReference>
<dbReference type="InterPro" id="IPR018062">
    <property type="entry name" value="HTH_AraC-typ_CS"/>
</dbReference>
<feature type="domain" description="HTH araC/xylS-type" evidence="5">
    <location>
        <begin position="209"/>
        <end position="307"/>
    </location>
</feature>
<accession>A0A7K3MAZ2</accession>
<dbReference type="PRINTS" id="PR00032">
    <property type="entry name" value="HTHARAC"/>
</dbReference>
<dbReference type="InterPro" id="IPR018060">
    <property type="entry name" value="HTH_AraC"/>
</dbReference>
<reference evidence="6 7" key="1">
    <citation type="submission" date="2019-11" db="EMBL/GenBank/DDBJ databases">
        <authorList>
            <person name="Li X.-J."/>
            <person name="Feng X.-M."/>
        </authorList>
    </citation>
    <scope>NUCLEOTIDE SEQUENCE [LARGE SCALE GENOMIC DNA]</scope>
    <source>
        <strain evidence="6 7">XMNu-373</strain>
    </source>
</reference>
<dbReference type="SMART" id="SM00342">
    <property type="entry name" value="HTH_ARAC"/>
    <property type="match status" value="1"/>
</dbReference>
<sequence>MDILSDVISAVRTGRPEAVRVEWHSPWGMRFPADPGTAGFMVVLQGSCWLIQTYDEPVPLGPGDVLFSPRGDGYAMADTPSSQLADPPGELLADADLSASASFGDALGGVSTVTLCGGYRLDPQRTHPLLRDLPATIHVPARVGRHPELRAAVDILGAEIAGSRLGADAIMPVALDMLLLYLLRAWFEERPARQAGSGWADALADPAVSAALNAIHREPAQPWTVQTLADEARLSRAAFSRRFATLTGQPPMTYLTWWRLTIAAELLRESGASLGQVATRVGYASEFAFANAFKRQHGVAPGKFRRQSRDSAPVAGQRPSAVNT</sequence>
<keyword evidence="1" id="KW-0805">Transcription regulation</keyword>
<dbReference type="InterPro" id="IPR050204">
    <property type="entry name" value="AraC_XylS_family_regulators"/>
</dbReference>
<proteinExistence type="predicted"/>
<dbReference type="EMBL" id="WLZY01000012">
    <property type="protein sequence ID" value="NDL60485.1"/>
    <property type="molecule type" value="Genomic_DNA"/>
</dbReference>
<evidence type="ECO:0000256" key="2">
    <source>
        <dbReference type="ARBA" id="ARBA00023125"/>
    </source>
</evidence>
<dbReference type="PANTHER" id="PTHR46796">
    <property type="entry name" value="HTH-TYPE TRANSCRIPTIONAL ACTIVATOR RHAS-RELATED"/>
    <property type="match status" value="1"/>
</dbReference>
<dbReference type="PANTHER" id="PTHR46796:SF13">
    <property type="entry name" value="HTH-TYPE TRANSCRIPTIONAL ACTIVATOR RHAS"/>
    <property type="match status" value="1"/>
</dbReference>
<dbReference type="SUPFAM" id="SSF46689">
    <property type="entry name" value="Homeodomain-like"/>
    <property type="match status" value="2"/>
</dbReference>
<evidence type="ECO:0000313" key="6">
    <source>
        <dbReference type="EMBL" id="NDL60485.1"/>
    </source>
</evidence>
<evidence type="ECO:0000313" key="7">
    <source>
        <dbReference type="Proteomes" id="UP000460435"/>
    </source>
</evidence>
<organism evidence="6 7">
    <name type="scientific">Phytoactinopolyspora mesophila</name>
    <dbReference type="NCBI Taxonomy" id="2650750"/>
    <lineage>
        <taxon>Bacteria</taxon>
        <taxon>Bacillati</taxon>
        <taxon>Actinomycetota</taxon>
        <taxon>Actinomycetes</taxon>
        <taxon>Jiangellales</taxon>
        <taxon>Jiangellaceae</taxon>
        <taxon>Phytoactinopolyspora</taxon>
    </lineage>
</organism>
<keyword evidence="7" id="KW-1185">Reference proteome</keyword>
<dbReference type="GO" id="GO:0003700">
    <property type="term" value="F:DNA-binding transcription factor activity"/>
    <property type="evidence" value="ECO:0007669"/>
    <property type="project" value="InterPro"/>
</dbReference>
<gene>
    <name evidence="6" type="ORF">F7O44_25740</name>
</gene>
<dbReference type="GO" id="GO:0043565">
    <property type="term" value="F:sequence-specific DNA binding"/>
    <property type="evidence" value="ECO:0007669"/>
    <property type="project" value="InterPro"/>
</dbReference>
<dbReference type="Gene3D" id="1.10.10.60">
    <property type="entry name" value="Homeodomain-like"/>
    <property type="match status" value="2"/>
</dbReference>
<dbReference type="PROSITE" id="PS00041">
    <property type="entry name" value="HTH_ARAC_FAMILY_1"/>
    <property type="match status" value="1"/>
</dbReference>
<keyword evidence="3" id="KW-0804">Transcription</keyword>
<evidence type="ECO:0000259" key="5">
    <source>
        <dbReference type="PROSITE" id="PS01124"/>
    </source>
</evidence>
<protein>
    <submittedName>
        <fullName evidence="6">Helix-turn-helix domain-containing protein</fullName>
    </submittedName>
</protein>